<dbReference type="OrthoDB" id="342763at2157"/>
<keyword evidence="3" id="KW-1185">Reference proteome</keyword>
<evidence type="ECO:0000313" key="3">
    <source>
        <dbReference type="Proteomes" id="UP000509626"/>
    </source>
</evidence>
<sequence length="121" mass="12398">MNEERAGDAASTDGSAERTAAGETLADVSHVHPDTAETFWAVYRRGPAVADGGARRARRNASGPVAPDDDGRAGTAGTTGDDGSTLADVAHEPPYPEPKGIWTRGPARAGDAETGDEDPDV</sequence>
<dbReference type="GeneID" id="56039374"/>
<dbReference type="KEGG" id="halu:HUG12_17905"/>
<feature type="region of interest" description="Disordered" evidence="1">
    <location>
        <begin position="49"/>
        <end position="121"/>
    </location>
</feature>
<feature type="region of interest" description="Disordered" evidence="1">
    <location>
        <begin position="1"/>
        <end position="32"/>
    </location>
</feature>
<name>A0A7D5QD18_9EURY</name>
<organism evidence="2 3">
    <name type="scientific">Halorarum salinum</name>
    <dbReference type="NCBI Taxonomy" id="2743089"/>
    <lineage>
        <taxon>Archaea</taxon>
        <taxon>Methanobacteriati</taxon>
        <taxon>Methanobacteriota</taxon>
        <taxon>Stenosarchaea group</taxon>
        <taxon>Halobacteria</taxon>
        <taxon>Halobacteriales</taxon>
        <taxon>Haloferacaceae</taxon>
        <taxon>Halorarum</taxon>
    </lineage>
</organism>
<proteinExistence type="predicted"/>
<gene>
    <name evidence="2" type="ORF">HUG12_17905</name>
</gene>
<dbReference type="AlphaFoldDB" id="A0A7D5QD18"/>
<dbReference type="EMBL" id="CP058579">
    <property type="protein sequence ID" value="QLG63499.1"/>
    <property type="molecule type" value="Genomic_DNA"/>
</dbReference>
<evidence type="ECO:0000313" key="2">
    <source>
        <dbReference type="EMBL" id="QLG63499.1"/>
    </source>
</evidence>
<protein>
    <submittedName>
        <fullName evidence="2">Uncharacterized protein</fullName>
    </submittedName>
</protein>
<dbReference type="Proteomes" id="UP000509626">
    <property type="component" value="Chromosome"/>
</dbReference>
<dbReference type="InterPro" id="IPR058742">
    <property type="entry name" value="DUF7989"/>
</dbReference>
<feature type="compositionally biased region" description="Low complexity" evidence="1">
    <location>
        <begin position="73"/>
        <end position="88"/>
    </location>
</feature>
<evidence type="ECO:0000256" key="1">
    <source>
        <dbReference type="SAM" id="MobiDB-lite"/>
    </source>
</evidence>
<dbReference type="Pfam" id="PF25951">
    <property type="entry name" value="DUF7989"/>
    <property type="match status" value="1"/>
</dbReference>
<accession>A0A7D5QD18</accession>
<dbReference type="RefSeq" id="WP_179270083.1">
    <property type="nucleotide sequence ID" value="NZ_CP058579.1"/>
</dbReference>
<reference evidence="2 3" key="1">
    <citation type="submission" date="2020-06" db="EMBL/GenBank/DDBJ databases">
        <title>NJ-3-1, isolated from saline soil.</title>
        <authorList>
            <person name="Cui H.L."/>
            <person name="Shi X."/>
        </authorList>
    </citation>
    <scope>NUCLEOTIDE SEQUENCE [LARGE SCALE GENOMIC DNA]</scope>
    <source>
        <strain evidence="2 3">NJ-3-1</strain>
    </source>
</reference>